<comment type="caution">
    <text evidence="6">The sequence shown here is derived from an EMBL/GenBank/DDBJ whole genome shotgun (WGS) entry which is preliminary data.</text>
</comment>
<sequence>MRRLSAKVRDRGTNYSIGQRQLICLARAIIRRNKIVILDEATANVDSETDVAIQKTMKKQFSDCTVLTVAHRLSTVINSDKILVIDAGELVEIGHPYVLMNNTGGKFYSMVAQTGPSTFAQLKNLAFQGYTEKLAKTKNLLQKPDEFVMNKLII</sequence>
<protein>
    <recommendedName>
        <fullName evidence="5">ABC transporter domain-containing protein</fullName>
    </recommendedName>
</protein>
<comment type="similarity">
    <text evidence="2">Belongs to the ABC transporter superfamily. ABCC family. Conjugate transporter (TC 3.A.1.208) subfamily.</text>
</comment>
<dbReference type="AlphaFoldDB" id="A0ABD2NXK0"/>
<accession>A0ABD2NXK0</accession>
<dbReference type="InterPro" id="IPR050173">
    <property type="entry name" value="ABC_transporter_C-like"/>
</dbReference>
<dbReference type="Gene3D" id="3.40.50.300">
    <property type="entry name" value="P-loop containing nucleotide triphosphate hydrolases"/>
    <property type="match status" value="1"/>
</dbReference>
<evidence type="ECO:0000256" key="2">
    <source>
        <dbReference type="ARBA" id="ARBA00009726"/>
    </source>
</evidence>
<dbReference type="GO" id="GO:0005524">
    <property type="term" value="F:ATP binding"/>
    <property type="evidence" value="ECO:0007669"/>
    <property type="project" value="UniProtKB-KW"/>
</dbReference>
<evidence type="ECO:0000256" key="4">
    <source>
        <dbReference type="ARBA" id="ARBA00022840"/>
    </source>
</evidence>
<dbReference type="InterPro" id="IPR027417">
    <property type="entry name" value="P-loop_NTPase"/>
</dbReference>
<proteinExistence type="inferred from homology"/>
<name>A0ABD2NXK0_9CUCU</name>
<evidence type="ECO:0000313" key="6">
    <source>
        <dbReference type="EMBL" id="KAL3283459.1"/>
    </source>
</evidence>
<dbReference type="GO" id="GO:0016020">
    <property type="term" value="C:membrane"/>
    <property type="evidence" value="ECO:0007669"/>
    <property type="project" value="UniProtKB-SubCell"/>
</dbReference>
<evidence type="ECO:0000256" key="3">
    <source>
        <dbReference type="ARBA" id="ARBA00022741"/>
    </source>
</evidence>
<reference evidence="6 7" key="1">
    <citation type="journal article" date="2021" name="BMC Biol.">
        <title>Horizontally acquired antibacterial genes associated with adaptive radiation of ladybird beetles.</title>
        <authorList>
            <person name="Li H.S."/>
            <person name="Tang X.F."/>
            <person name="Huang Y.H."/>
            <person name="Xu Z.Y."/>
            <person name="Chen M.L."/>
            <person name="Du X.Y."/>
            <person name="Qiu B.Y."/>
            <person name="Chen P.T."/>
            <person name="Zhang W."/>
            <person name="Slipinski A."/>
            <person name="Escalona H.E."/>
            <person name="Waterhouse R.M."/>
            <person name="Zwick A."/>
            <person name="Pang H."/>
        </authorList>
    </citation>
    <scope>NUCLEOTIDE SEQUENCE [LARGE SCALE GENOMIC DNA]</scope>
    <source>
        <strain evidence="6">SYSU2018</strain>
    </source>
</reference>
<gene>
    <name evidence="6" type="ORF">HHI36_006603</name>
</gene>
<keyword evidence="4" id="KW-0067">ATP-binding</keyword>
<evidence type="ECO:0000313" key="7">
    <source>
        <dbReference type="Proteomes" id="UP001516400"/>
    </source>
</evidence>
<dbReference type="SUPFAM" id="SSF52540">
    <property type="entry name" value="P-loop containing nucleoside triphosphate hydrolases"/>
    <property type="match status" value="1"/>
</dbReference>
<keyword evidence="3" id="KW-0547">Nucleotide-binding</keyword>
<evidence type="ECO:0000256" key="1">
    <source>
        <dbReference type="ARBA" id="ARBA00004141"/>
    </source>
</evidence>
<dbReference type="PANTHER" id="PTHR24223">
    <property type="entry name" value="ATP-BINDING CASSETTE SUB-FAMILY C"/>
    <property type="match status" value="1"/>
</dbReference>
<dbReference type="EMBL" id="JABFTP020000144">
    <property type="protein sequence ID" value="KAL3283459.1"/>
    <property type="molecule type" value="Genomic_DNA"/>
</dbReference>
<dbReference type="Pfam" id="PF00005">
    <property type="entry name" value="ABC_tran"/>
    <property type="match status" value="1"/>
</dbReference>
<dbReference type="FunFam" id="3.40.50.300:FF:003492">
    <property type="entry name" value="AGAP012735-PA"/>
    <property type="match status" value="1"/>
</dbReference>
<keyword evidence="7" id="KW-1185">Reference proteome</keyword>
<evidence type="ECO:0000259" key="5">
    <source>
        <dbReference type="Pfam" id="PF00005"/>
    </source>
</evidence>
<dbReference type="Proteomes" id="UP001516400">
    <property type="component" value="Unassembled WGS sequence"/>
</dbReference>
<dbReference type="PANTHER" id="PTHR24223:SF456">
    <property type="entry name" value="MULTIDRUG RESISTANCE-ASSOCIATED PROTEIN LETHAL(2)03659"/>
    <property type="match status" value="1"/>
</dbReference>
<dbReference type="InterPro" id="IPR003439">
    <property type="entry name" value="ABC_transporter-like_ATP-bd"/>
</dbReference>
<comment type="subcellular location">
    <subcellularLocation>
        <location evidence="1">Membrane</location>
        <topology evidence="1">Multi-pass membrane protein</topology>
    </subcellularLocation>
</comment>
<feature type="domain" description="ABC transporter" evidence="5">
    <location>
        <begin position="7"/>
        <end position="43"/>
    </location>
</feature>
<organism evidence="6 7">
    <name type="scientific">Cryptolaemus montrouzieri</name>
    <dbReference type="NCBI Taxonomy" id="559131"/>
    <lineage>
        <taxon>Eukaryota</taxon>
        <taxon>Metazoa</taxon>
        <taxon>Ecdysozoa</taxon>
        <taxon>Arthropoda</taxon>
        <taxon>Hexapoda</taxon>
        <taxon>Insecta</taxon>
        <taxon>Pterygota</taxon>
        <taxon>Neoptera</taxon>
        <taxon>Endopterygota</taxon>
        <taxon>Coleoptera</taxon>
        <taxon>Polyphaga</taxon>
        <taxon>Cucujiformia</taxon>
        <taxon>Coccinelloidea</taxon>
        <taxon>Coccinellidae</taxon>
        <taxon>Scymninae</taxon>
        <taxon>Scymnini</taxon>
        <taxon>Cryptolaemus</taxon>
    </lineage>
</organism>